<dbReference type="InterPro" id="IPR000843">
    <property type="entry name" value="HTH_LacI"/>
</dbReference>
<sequence>MANATTIKELARLCNVSISTVSRALNDHPSIGAGTKDRIKKLALDLNYEPNVAAIQFKKGRSMTIGVIVPELSETFFSTAVSGIEDVAIENGYNVIFGQSHNDSEKERKIVESFKRSRIDALLVSLSKTTRNISHFKELEKSN</sequence>
<dbReference type="GO" id="GO:0003700">
    <property type="term" value="F:DNA-binding transcription factor activity"/>
    <property type="evidence" value="ECO:0007669"/>
    <property type="project" value="TreeGrafter"/>
</dbReference>
<keyword evidence="1" id="KW-0805">Transcription regulation</keyword>
<dbReference type="Gene3D" id="1.10.260.40">
    <property type="entry name" value="lambda repressor-like DNA-binding domains"/>
    <property type="match status" value="1"/>
</dbReference>
<name>A0A2W5F754_9SPHI</name>
<evidence type="ECO:0000256" key="1">
    <source>
        <dbReference type="ARBA" id="ARBA00023015"/>
    </source>
</evidence>
<dbReference type="AlphaFoldDB" id="A0A2W5F754"/>
<feature type="non-terminal residue" evidence="5">
    <location>
        <position position="143"/>
    </location>
</feature>
<gene>
    <name evidence="5" type="ORF">DI598_07775</name>
</gene>
<keyword evidence="2" id="KW-0238">DNA-binding</keyword>
<dbReference type="SUPFAM" id="SSF53822">
    <property type="entry name" value="Periplasmic binding protein-like I"/>
    <property type="match status" value="1"/>
</dbReference>
<dbReference type="SUPFAM" id="SSF47413">
    <property type="entry name" value="lambda repressor-like DNA-binding domains"/>
    <property type="match status" value="1"/>
</dbReference>
<evidence type="ECO:0000256" key="3">
    <source>
        <dbReference type="ARBA" id="ARBA00023163"/>
    </source>
</evidence>
<evidence type="ECO:0000313" key="6">
    <source>
        <dbReference type="Proteomes" id="UP000249645"/>
    </source>
</evidence>
<proteinExistence type="predicted"/>
<dbReference type="Gene3D" id="3.40.50.2300">
    <property type="match status" value="1"/>
</dbReference>
<evidence type="ECO:0000259" key="4">
    <source>
        <dbReference type="PROSITE" id="PS50932"/>
    </source>
</evidence>
<dbReference type="SMART" id="SM00354">
    <property type="entry name" value="HTH_LACI"/>
    <property type="match status" value="1"/>
</dbReference>
<dbReference type="GO" id="GO:0000976">
    <property type="term" value="F:transcription cis-regulatory region binding"/>
    <property type="evidence" value="ECO:0007669"/>
    <property type="project" value="TreeGrafter"/>
</dbReference>
<dbReference type="PROSITE" id="PS50932">
    <property type="entry name" value="HTH_LACI_2"/>
    <property type="match status" value="1"/>
</dbReference>
<dbReference type="CDD" id="cd01392">
    <property type="entry name" value="HTH_LacI"/>
    <property type="match status" value="1"/>
</dbReference>
<dbReference type="InterPro" id="IPR001761">
    <property type="entry name" value="Peripla_BP/Lac1_sug-bd_dom"/>
</dbReference>
<accession>A0A2W5F754</accession>
<dbReference type="Proteomes" id="UP000249645">
    <property type="component" value="Unassembled WGS sequence"/>
</dbReference>
<evidence type="ECO:0000313" key="5">
    <source>
        <dbReference type="EMBL" id="PZP49470.1"/>
    </source>
</evidence>
<keyword evidence="3" id="KW-0804">Transcription</keyword>
<protein>
    <submittedName>
        <fullName evidence="5">LacI family transcriptional regulator</fullName>
    </submittedName>
</protein>
<reference evidence="5 6" key="1">
    <citation type="submission" date="2017-11" db="EMBL/GenBank/DDBJ databases">
        <title>Infants hospitalized years apart are colonized by the same room-sourced microbial strains.</title>
        <authorList>
            <person name="Brooks B."/>
            <person name="Olm M.R."/>
            <person name="Firek B.A."/>
            <person name="Baker R."/>
            <person name="Thomas B.C."/>
            <person name="Morowitz M.J."/>
            <person name="Banfield J.F."/>
        </authorList>
    </citation>
    <scope>NUCLEOTIDE SEQUENCE [LARGE SCALE GENOMIC DNA]</scope>
    <source>
        <strain evidence="5">S2_009_000_R2_76</strain>
    </source>
</reference>
<evidence type="ECO:0000256" key="2">
    <source>
        <dbReference type="ARBA" id="ARBA00023125"/>
    </source>
</evidence>
<dbReference type="Pfam" id="PF00532">
    <property type="entry name" value="Peripla_BP_1"/>
    <property type="match status" value="1"/>
</dbReference>
<dbReference type="Pfam" id="PF00356">
    <property type="entry name" value="LacI"/>
    <property type="match status" value="1"/>
</dbReference>
<dbReference type="EMBL" id="QFOI01000110">
    <property type="protein sequence ID" value="PZP49470.1"/>
    <property type="molecule type" value="Genomic_DNA"/>
</dbReference>
<dbReference type="PANTHER" id="PTHR30146:SF109">
    <property type="entry name" value="HTH-TYPE TRANSCRIPTIONAL REGULATOR GALS"/>
    <property type="match status" value="1"/>
</dbReference>
<feature type="domain" description="HTH lacI-type" evidence="4">
    <location>
        <begin position="5"/>
        <end position="59"/>
    </location>
</feature>
<organism evidence="5 6">
    <name type="scientific">Pseudopedobacter saltans</name>
    <dbReference type="NCBI Taxonomy" id="151895"/>
    <lineage>
        <taxon>Bacteria</taxon>
        <taxon>Pseudomonadati</taxon>
        <taxon>Bacteroidota</taxon>
        <taxon>Sphingobacteriia</taxon>
        <taxon>Sphingobacteriales</taxon>
        <taxon>Sphingobacteriaceae</taxon>
        <taxon>Pseudopedobacter</taxon>
    </lineage>
</organism>
<dbReference type="InterPro" id="IPR010982">
    <property type="entry name" value="Lambda_DNA-bd_dom_sf"/>
</dbReference>
<dbReference type="PANTHER" id="PTHR30146">
    <property type="entry name" value="LACI-RELATED TRANSCRIPTIONAL REPRESSOR"/>
    <property type="match status" value="1"/>
</dbReference>
<dbReference type="CDD" id="cd06267">
    <property type="entry name" value="PBP1_LacI_sugar_binding-like"/>
    <property type="match status" value="1"/>
</dbReference>
<comment type="caution">
    <text evidence="5">The sequence shown here is derived from an EMBL/GenBank/DDBJ whole genome shotgun (WGS) entry which is preliminary data.</text>
</comment>
<dbReference type="InterPro" id="IPR028082">
    <property type="entry name" value="Peripla_BP_I"/>
</dbReference>